<reference evidence="5 6" key="1">
    <citation type="submission" date="2016-09" db="EMBL/GenBank/DDBJ databases">
        <title>Extensive genetic diversity and differential bi-allelic expression allows diatom success in the polar Southern Ocean.</title>
        <authorList>
            <consortium name="DOE Joint Genome Institute"/>
            <person name="Mock T."/>
            <person name="Otillar R.P."/>
            <person name="Strauss J."/>
            <person name="Dupont C."/>
            <person name="Frickenhaus S."/>
            <person name="Maumus F."/>
            <person name="Mcmullan M."/>
            <person name="Sanges R."/>
            <person name="Schmutz J."/>
            <person name="Toseland A."/>
            <person name="Valas R."/>
            <person name="Veluchamy A."/>
            <person name="Ward B.J."/>
            <person name="Allen A."/>
            <person name="Barry K."/>
            <person name="Falciatore A."/>
            <person name="Ferrante M."/>
            <person name="Fortunato A.E."/>
            <person name="Gloeckner G."/>
            <person name="Gruber A."/>
            <person name="Hipkin R."/>
            <person name="Janech M."/>
            <person name="Kroth P."/>
            <person name="Leese F."/>
            <person name="Lindquist E."/>
            <person name="Lyon B.R."/>
            <person name="Martin J."/>
            <person name="Mayer C."/>
            <person name="Parker M."/>
            <person name="Quesneville H."/>
            <person name="Raymond J."/>
            <person name="Uhlig C."/>
            <person name="Valentin K.U."/>
            <person name="Worden A.Z."/>
            <person name="Armbrust E.V."/>
            <person name="Bowler C."/>
            <person name="Green B."/>
            <person name="Moulton V."/>
            <person name="Van Oosterhout C."/>
            <person name="Grigoriev I."/>
        </authorList>
    </citation>
    <scope>NUCLEOTIDE SEQUENCE [LARGE SCALE GENOMIC DNA]</scope>
    <source>
        <strain evidence="5 6">CCMP1102</strain>
    </source>
</reference>
<dbReference type="OrthoDB" id="197206at2759"/>
<dbReference type="PROSITE" id="PS50886">
    <property type="entry name" value="TRBD"/>
    <property type="match status" value="1"/>
</dbReference>
<dbReference type="AlphaFoldDB" id="A0A1E7EPR5"/>
<name>A0A1E7EPR5_9STRA</name>
<dbReference type="GO" id="GO:0000049">
    <property type="term" value="F:tRNA binding"/>
    <property type="evidence" value="ECO:0007669"/>
    <property type="project" value="UniProtKB-UniRule"/>
</dbReference>
<protein>
    <recommendedName>
        <fullName evidence="4">tRNA-binding domain-containing protein</fullName>
    </recommendedName>
</protein>
<feature type="domain" description="TRNA-binding" evidence="4">
    <location>
        <begin position="40"/>
        <end position="150"/>
    </location>
</feature>
<accession>A0A1E7EPR5</accession>
<organism evidence="5 6">
    <name type="scientific">Fragilariopsis cylindrus CCMP1102</name>
    <dbReference type="NCBI Taxonomy" id="635003"/>
    <lineage>
        <taxon>Eukaryota</taxon>
        <taxon>Sar</taxon>
        <taxon>Stramenopiles</taxon>
        <taxon>Ochrophyta</taxon>
        <taxon>Bacillariophyta</taxon>
        <taxon>Bacillariophyceae</taxon>
        <taxon>Bacillariophycidae</taxon>
        <taxon>Bacillariales</taxon>
        <taxon>Bacillariaceae</taxon>
        <taxon>Fragilariopsis</taxon>
    </lineage>
</organism>
<dbReference type="Proteomes" id="UP000095751">
    <property type="component" value="Unassembled WGS sequence"/>
</dbReference>
<evidence type="ECO:0000256" key="1">
    <source>
        <dbReference type="ARBA" id="ARBA00022555"/>
    </source>
</evidence>
<evidence type="ECO:0000259" key="4">
    <source>
        <dbReference type="PROSITE" id="PS50886"/>
    </source>
</evidence>
<gene>
    <name evidence="5" type="ORF">FRACYDRAFT_197141</name>
</gene>
<dbReference type="EMBL" id="KV784383">
    <property type="protein sequence ID" value="OEU07949.1"/>
    <property type="molecule type" value="Genomic_DNA"/>
</dbReference>
<dbReference type="SUPFAM" id="SSF50249">
    <property type="entry name" value="Nucleic acid-binding proteins"/>
    <property type="match status" value="1"/>
</dbReference>
<keyword evidence="6" id="KW-1185">Reference proteome</keyword>
<proteinExistence type="predicted"/>
<dbReference type="Gene3D" id="2.40.50.140">
    <property type="entry name" value="Nucleic acid-binding proteins"/>
    <property type="match status" value="1"/>
</dbReference>
<sequence length="173" mass="18761">MATTTQELINNAQKSPQPDICKIVFKVGCIVKTWPYQSDDDDSITINDNDINDDDNKSNQPQLLCKEIDCGDDQTRIIVSSFRSCTNTSSSSSNVNNIVGGRIMVVSNLQSEDYIGFESHGSVLCGTDSSSGRVEFISPPEDIAIGDVVKFGLIARAGLYYQLGCGTTTTMTK</sequence>
<dbReference type="Pfam" id="PF01588">
    <property type="entry name" value="tRNA_bind"/>
    <property type="match status" value="1"/>
</dbReference>
<evidence type="ECO:0000256" key="2">
    <source>
        <dbReference type="ARBA" id="ARBA00022884"/>
    </source>
</evidence>
<dbReference type="KEGG" id="fcy:FRACYDRAFT_197141"/>
<evidence type="ECO:0000256" key="3">
    <source>
        <dbReference type="PROSITE-ProRule" id="PRU00209"/>
    </source>
</evidence>
<keyword evidence="1 3" id="KW-0820">tRNA-binding</keyword>
<dbReference type="InParanoid" id="A0A1E7EPR5"/>
<dbReference type="PANTHER" id="PTHR11586:SF33">
    <property type="entry name" value="AMINOACYL TRNA SYNTHASE COMPLEX-INTERACTING MULTIFUNCTIONAL PROTEIN 1"/>
    <property type="match status" value="1"/>
</dbReference>
<dbReference type="InterPro" id="IPR002547">
    <property type="entry name" value="tRNA-bd_dom"/>
</dbReference>
<dbReference type="InterPro" id="IPR051270">
    <property type="entry name" value="Tyrosine-tRNA_ligase_regulator"/>
</dbReference>
<dbReference type="InterPro" id="IPR012340">
    <property type="entry name" value="NA-bd_OB-fold"/>
</dbReference>
<dbReference type="PANTHER" id="PTHR11586">
    <property type="entry name" value="TRNA-AMINOACYLATION COFACTOR ARC1 FAMILY MEMBER"/>
    <property type="match status" value="1"/>
</dbReference>
<evidence type="ECO:0000313" key="6">
    <source>
        <dbReference type="Proteomes" id="UP000095751"/>
    </source>
</evidence>
<evidence type="ECO:0000313" key="5">
    <source>
        <dbReference type="EMBL" id="OEU07949.1"/>
    </source>
</evidence>
<keyword evidence="2 3" id="KW-0694">RNA-binding</keyword>